<comment type="caution">
    <text evidence="1">The sequence shown here is derived from an EMBL/GenBank/DDBJ whole genome shotgun (WGS) entry which is preliminary data.</text>
</comment>
<dbReference type="Proteomes" id="UP001465426">
    <property type="component" value="Unassembled WGS sequence"/>
</dbReference>
<protein>
    <submittedName>
        <fullName evidence="1">DUF2785 domain-containing protein</fullName>
    </submittedName>
</protein>
<evidence type="ECO:0000313" key="2">
    <source>
        <dbReference type="Proteomes" id="UP001465426"/>
    </source>
</evidence>
<dbReference type="EMBL" id="JBBMFN010000071">
    <property type="protein sequence ID" value="MEQ2467963.1"/>
    <property type="molecule type" value="Genomic_DNA"/>
</dbReference>
<name>A0ABV1F5W9_9BACI</name>
<organism evidence="1 2">
    <name type="scientific">Niallia hominis</name>
    <dbReference type="NCBI Taxonomy" id="3133173"/>
    <lineage>
        <taxon>Bacteria</taxon>
        <taxon>Bacillati</taxon>
        <taxon>Bacillota</taxon>
        <taxon>Bacilli</taxon>
        <taxon>Bacillales</taxon>
        <taxon>Bacillaceae</taxon>
        <taxon>Niallia</taxon>
    </lineage>
</organism>
<gene>
    <name evidence="1" type="ORF">WMO63_20090</name>
</gene>
<dbReference type="RefSeq" id="WP_349205266.1">
    <property type="nucleotide sequence ID" value="NZ_JBBMFN010000071.1"/>
</dbReference>
<proteinExistence type="predicted"/>
<reference evidence="1 2" key="1">
    <citation type="submission" date="2024-03" db="EMBL/GenBank/DDBJ databases">
        <title>Human intestinal bacterial collection.</title>
        <authorList>
            <person name="Pauvert C."/>
            <person name="Hitch T.C.A."/>
            <person name="Clavel T."/>
        </authorList>
    </citation>
    <scope>NUCLEOTIDE SEQUENCE [LARGE SCALE GENOMIC DNA]</scope>
    <source>
        <strain evidence="1 2">CLA-SR-H024</strain>
    </source>
</reference>
<accession>A0ABV1F5W9</accession>
<keyword evidence="2" id="KW-1185">Reference proteome</keyword>
<evidence type="ECO:0000313" key="1">
    <source>
        <dbReference type="EMBL" id="MEQ2467963.1"/>
    </source>
</evidence>
<dbReference type="Pfam" id="PF10978">
    <property type="entry name" value="DUF2785"/>
    <property type="match status" value="1"/>
</dbReference>
<dbReference type="InterPro" id="IPR021247">
    <property type="entry name" value="DUF2785"/>
</dbReference>
<sequence length="286" mass="33542">MNLIENIIPMKEKELKNFLGNRKSEEIEWDEKTKQTVVKSMLIHIGSPDSELRDNLIYHTFCQLIMENKLEKHFLCEVLETCLSDQFLFKGIGEKDTDSVFTRSFTSLLIALILYQDNRNDFLTEAKVNEIKDKLINYVNLEKDVRGYVKDRGWAHSMAHVADAFDELVKSEKINQSTYPAIMQAIWQKIYQTESVYIHDEDERMIVPLIQMIDNGLEQEVLEGLIINMKNDLHQYRNQIEEESYWFLVANCKNFLKSLLVNMINNPKLSSMQSVVSETLNEIYEI</sequence>